<dbReference type="Gene3D" id="3.20.20.80">
    <property type="entry name" value="Glycosidases"/>
    <property type="match status" value="1"/>
</dbReference>
<feature type="domain" description="Glycoside hydrolase family 5" evidence="4">
    <location>
        <begin position="61"/>
        <end position="122"/>
    </location>
</feature>
<dbReference type="GO" id="GO:0000272">
    <property type="term" value="P:polysaccharide catabolic process"/>
    <property type="evidence" value="ECO:0007669"/>
    <property type="project" value="InterPro"/>
</dbReference>
<keyword evidence="6" id="KW-1185">Reference proteome</keyword>
<accession>A0A4R8EF25</accession>
<evidence type="ECO:0000313" key="5">
    <source>
        <dbReference type="EMBL" id="TDX10039.1"/>
    </source>
</evidence>
<evidence type="ECO:0000256" key="1">
    <source>
        <dbReference type="ARBA" id="ARBA00022801"/>
    </source>
</evidence>
<proteinExistence type="inferred from homology"/>
<evidence type="ECO:0000256" key="2">
    <source>
        <dbReference type="ARBA" id="ARBA00023295"/>
    </source>
</evidence>
<dbReference type="Pfam" id="PF00150">
    <property type="entry name" value="Cellulase"/>
    <property type="match status" value="1"/>
</dbReference>
<keyword evidence="2 3" id="KW-0326">Glycosidase</keyword>
<dbReference type="EMBL" id="SODZ01000024">
    <property type="protein sequence ID" value="TDX10039.1"/>
    <property type="molecule type" value="Genomic_DNA"/>
</dbReference>
<name>A0A4R8EF25_9BACT</name>
<dbReference type="InterPro" id="IPR001547">
    <property type="entry name" value="Glyco_hydro_5"/>
</dbReference>
<gene>
    <name evidence="5" type="ORF">C8D74_12415</name>
</gene>
<keyword evidence="1 3" id="KW-0378">Hydrolase</keyword>
<evidence type="ECO:0000256" key="3">
    <source>
        <dbReference type="RuleBase" id="RU361153"/>
    </source>
</evidence>
<sequence>MKKILAWALVVCINLVLLANSVLIPPNIDDTFLYGNELVKKPSEAGALQVIEYNGIKTLGDEEGNPIQLRGMSTHGLQWFPEILNENAFAVLANDWEANVIRLAMYVGEDGYATNPETIKKESFKGSILQRSTICT</sequence>
<organism evidence="5 6">
    <name type="scientific">Petrotoga sibirica</name>
    <dbReference type="NCBI Taxonomy" id="156202"/>
    <lineage>
        <taxon>Bacteria</taxon>
        <taxon>Thermotogati</taxon>
        <taxon>Thermotogota</taxon>
        <taxon>Thermotogae</taxon>
        <taxon>Petrotogales</taxon>
        <taxon>Petrotogaceae</taxon>
        <taxon>Petrotoga</taxon>
    </lineage>
</organism>
<evidence type="ECO:0000313" key="6">
    <source>
        <dbReference type="Proteomes" id="UP000294817"/>
    </source>
</evidence>
<dbReference type="GO" id="GO:0004553">
    <property type="term" value="F:hydrolase activity, hydrolyzing O-glycosyl compounds"/>
    <property type="evidence" value="ECO:0007669"/>
    <property type="project" value="InterPro"/>
</dbReference>
<evidence type="ECO:0000259" key="4">
    <source>
        <dbReference type="Pfam" id="PF00150"/>
    </source>
</evidence>
<protein>
    <submittedName>
        <fullName evidence="5">Cellulase (Glycosyl hydrolase family 5)</fullName>
    </submittedName>
</protein>
<reference evidence="5 6" key="1">
    <citation type="submission" date="2019-03" db="EMBL/GenBank/DDBJ databases">
        <title>Genomic Encyclopedia of Type Strains, Phase IV (KMG-IV): sequencing the most valuable type-strain genomes for metagenomic binning, comparative biology and taxonomic classification.</title>
        <authorList>
            <person name="Goeker M."/>
        </authorList>
    </citation>
    <scope>NUCLEOTIDE SEQUENCE [LARGE SCALE GENOMIC DNA]</scope>
    <source>
        <strain evidence="5 6">DSM 13575</strain>
    </source>
</reference>
<dbReference type="SUPFAM" id="SSF51445">
    <property type="entry name" value="(Trans)glycosidases"/>
    <property type="match status" value="1"/>
</dbReference>
<dbReference type="Proteomes" id="UP000294817">
    <property type="component" value="Unassembled WGS sequence"/>
</dbReference>
<dbReference type="InterPro" id="IPR017853">
    <property type="entry name" value="GH"/>
</dbReference>
<comment type="caution">
    <text evidence="5">The sequence shown here is derived from an EMBL/GenBank/DDBJ whole genome shotgun (WGS) entry which is preliminary data.</text>
</comment>
<comment type="similarity">
    <text evidence="3">Belongs to the glycosyl hydrolase 5 (cellulase A) family.</text>
</comment>
<dbReference type="AlphaFoldDB" id="A0A4R8EF25"/>